<dbReference type="SUPFAM" id="SSF53335">
    <property type="entry name" value="S-adenosyl-L-methionine-dependent methyltransferases"/>
    <property type="match status" value="1"/>
</dbReference>
<keyword evidence="4" id="KW-0732">Signal</keyword>
<accession>A0AAD8XZD8</accession>
<sequence>MSWIFAVILITPAFGFTSCDSFLMNNRRLRHLQAKQEGSTHNWNHEPFDFSSRIGWDNFYKEGNPSDDEQSLENLEYEWHSHMPHSVIVDAIAPTIDAASKYYNTAAVDNEIPSILLVGTGNSALPRILHDAFDTPVRVTCLDYSPVCVEMIRSMYADLCPNMDFVLGDATCLKETLNSDKYDVIVDKGLLDALMCGEGFDSDLEKLMAGIDEVLTRREWGMSILVCFQLSKSNREFLIELADCGTSHNPNLFWDFDIPVEGSENGRATFNLARRCALDEKNRIVNIDHMITDWE</sequence>
<keyword evidence="3" id="KW-0808">Transferase</keyword>
<evidence type="ECO:0000256" key="2">
    <source>
        <dbReference type="ARBA" id="ARBA00022603"/>
    </source>
</evidence>
<dbReference type="GO" id="GO:0032259">
    <property type="term" value="P:methylation"/>
    <property type="evidence" value="ECO:0007669"/>
    <property type="project" value="UniProtKB-KW"/>
</dbReference>
<dbReference type="PANTHER" id="PTHR12176:SF80">
    <property type="entry name" value="EEF1A LYSINE METHYLTRANSFERASE 4"/>
    <property type="match status" value="1"/>
</dbReference>
<dbReference type="GO" id="GO:0008168">
    <property type="term" value="F:methyltransferase activity"/>
    <property type="evidence" value="ECO:0007669"/>
    <property type="project" value="UniProtKB-KW"/>
</dbReference>
<evidence type="ECO:0000259" key="5">
    <source>
        <dbReference type="Pfam" id="PF13649"/>
    </source>
</evidence>
<keyword evidence="2" id="KW-0489">Methyltransferase</keyword>
<evidence type="ECO:0000256" key="3">
    <source>
        <dbReference type="ARBA" id="ARBA00022679"/>
    </source>
</evidence>
<dbReference type="InterPro" id="IPR029063">
    <property type="entry name" value="SAM-dependent_MTases_sf"/>
</dbReference>
<evidence type="ECO:0000256" key="1">
    <source>
        <dbReference type="ARBA" id="ARBA00008361"/>
    </source>
</evidence>
<dbReference type="Proteomes" id="UP001224775">
    <property type="component" value="Unassembled WGS sequence"/>
</dbReference>
<dbReference type="Gene3D" id="3.40.50.150">
    <property type="entry name" value="Vaccinia Virus protein VP39"/>
    <property type="match status" value="1"/>
</dbReference>
<reference evidence="6" key="1">
    <citation type="submission" date="2023-06" db="EMBL/GenBank/DDBJ databases">
        <title>Survivors Of The Sea: Transcriptome response of Skeletonema marinoi to long-term dormancy.</title>
        <authorList>
            <person name="Pinder M.I.M."/>
            <person name="Kourtchenko O."/>
            <person name="Robertson E.K."/>
            <person name="Larsson T."/>
            <person name="Maumus F."/>
            <person name="Osuna-Cruz C.M."/>
            <person name="Vancaester E."/>
            <person name="Stenow R."/>
            <person name="Vandepoele K."/>
            <person name="Ploug H."/>
            <person name="Bruchert V."/>
            <person name="Godhe A."/>
            <person name="Topel M."/>
        </authorList>
    </citation>
    <scope>NUCLEOTIDE SEQUENCE</scope>
    <source>
        <strain evidence="6">R05AC</strain>
    </source>
</reference>
<evidence type="ECO:0000313" key="7">
    <source>
        <dbReference type="Proteomes" id="UP001224775"/>
    </source>
</evidence>
<feature type="chain" id="PRO_5042291395" description="Methyltransferase domain-containing protein" evidence="4">
    <location>
        <begin position="16"/>
        <end position="295"/>
    </location>
</feature>
<organism evidence="6 7">
    <name type="scientific">Skeletonema marinoi</name>
    <dbReference type="NCBI Taxonomy" id="267567"/>
    <lineage>
        <taxon>Eukaryota</taxon>
        <taxon>Sar</taxon>
        <taxon>Stramenopiles</taxon>
        <taxon>Ochrophyta</taxon>
        <taxon>Bacillariophyta</taxon>
        <taxon>Coscinodiscophyceae</taxon>
        <taxon>Thalassiosirophycidae</taxon>
        <taxon>Thalassiosirales</taxon>
        <taxon>Skeletonemataceae</taxon>
        <taxon>Skeletonema</taxon>
        <taxon>Skeletonema marinoi-dohrnii complex</taxon>
    </lineage>
</organism>
<proteinExistence type="inferred from homology"/>
<comment type="caution">
    <text evidence="6">The sequence shown here is derived from an EMBL/GenBank/DDBJ whole genome shotgun (WGS) entry which is preliminary data.</text>
</comment>
<keyword evidence="7" id="KW-1185">Reference proteome</keyword>
<dbReference type="AlphaFoldDB" id="A0AAD8XZD8"/>
<evidence type="ECO:0000256" key="4">
    <source>
        <dbReference type="SAM" id="SignalP"/>
    </source>
</evidence>
<feature type="domain" description="Methyltransferase" evidence="5">
    <location>
        <begin position="115"/>
        <end position="192"/>
    </location>
</feature>
<name>A0AAD8XZD8_9STRA</name>
<comment type="similarity">
    <text evidence="1">Belongs to the methyltransferase superfamily.</text>
</comment>
<dbReference type="PANTHER" id="PTHR12176">
    <property type="entry name" value="SAM-DEPENDENT METHYLTRANSFERASE SUPERFAMILY PROTEIN"/>
    <property type="match status" value="1"/>
</dbReference>
<dbReference type="InterPro" id="IPR051419">
    <property type="entry name" value="Lys/N-term_MeTrsfase_sf"/>
</dbReference>
<protein>
    <recommendedName>
        <fullName evidence="5">Methyltransferase domain-containing protein</fullName>
    </recommendedName>
</protein>
<dbReference type="Pfam" id="PF13649">
    <property type="entry name" value="Methyltransf_25"/>
    <property type="match status" value="1"/>
</dbReference>
<evidence type="ECO:0000313" key="6">
    <source>
        <dbReference type="EMBL" id="KAK1736081.1"/>
    </source>
</evidence>
<dbReference type="InterPro" id="IPR041698">
    <property type="entry name" value="Methyltransf_25"/>
</dbReference>
<dbReference type="EMBL" id="JATAAI010000030">
    <property type="protein sequence ID" value="KAK1736081.1"/>
    <property type="molecule type" value="Genomic_DNA"/>
</dbReference>
<gene>
    <name evidence="6" type="ORF">QTG54_013217</name>
</gene>
<feature type="signal peptide" evidence="4">
    <location>
        <begin position="1"/>
        <end position="15"/>
    </location>
</feature>